<evidence type="ECO:0000313" key="8">
    <source>
        <dbReference type="Proteomes" id="UP000182932"/>
    </source>
</evidence>
<keyword evidence="4" id="KW-0808">Transferase</keyword>
<dbReference type="Proteomes" id="UP000182932">
    <property type="component" value="Unassembled WGS sequence"/>
</dbReference>
<feature type="transmembrane region" description="Helical" evidence="6">
    <location>
        <begin position="368"/>
        <end position="385"/>
    </location>
</feature>
<accession>A0A975W9M2</accession>
<dbReference type="Pfam" id="PF13641">
    <property type="entry name" value="Glyco_tranf_2_3"/>
    <property type="match status" value="1"/>
</dbReference>
<evidence type="ECO:0000256" key="6">
    <source>
        <dbReference type="SAM" id="Phobius"/>
    </source>
</evidence>
<keyword evidence="6" id="KW-1133">Transmembrane helix</keyword>
<evidence type="ECO:0000256" key="3">
    <source>
        <dbReference type="ARBA" id="ARBA00022676"/>
    </source>
</evidence>
<dbReference type="RefSeq" id="WP_048532732.1">
    <property type="nucleotide sequence ID" value="NZ_CATLQZ010000008.1"/>
</dbReference>
<dbReference type="SUPFAM" id="SSF53448">
    <property type="entry name" value="Nucleotide-diphospho-sugar transferases"/>
    <property type="match status" value="1"/>
</dbReference>
<dbReference type="EMBL" id="FNYY01000005">
    <property type="protein sequence ID" value="SEJ38666.1"/>
    <property type="molecule type" value="Genomic_DNA"/>
</dbReference>
<dbReference type="PANTHER" id="PTHR22913">
    <property type="entry name" value="HYALURONAN SYNTHASE"/>
    <property type="match status" value="1"/>
</dbReference>
<keyword evidence="5 6" id="KW-0472">Membrane</keyword>
<dbReference type="AlphaFoldDB" id="A0A975W9M2"/>
<reference evidence="7 8" key="1">
    <citation type="submission" date="2016-10" db="EMBL/GenBank/DDBJ databases">
        <authorList>
            <person name="Varghese N."/>
            <person name="Submissions S."/>
        </authorList>
    </citation>
    <scope>NUCLEOTIDE SEQUENCE [LARGE SCALE GENOMIC DNA]</scope>
    <source>
        <strain evidence="7 8">FF3</strain>
    </source>
</reference>
<sequence>MLALSHMAYFSLVVLLVTLVPRAALGEIQYATNTIFIMGFLGTWRYSWAAINFARAVVFRRVIHPRRKRLARRRFAQRAGRSHMYMLVTSYMVEPEVTLPVYRSVFRAAARARDGATIVASVVDGADARLIRQIYETQAEDMTGVQLIVDRIKANGKRDALARTLRILGGLSPTHRDILVFVDGDTMVPEDIWTESAPVFTDLKVGALTTDEDVEVGRESLFKDWFVLRFNQRQVMMCSMGLSKRVLTLTGRMSVFRADLATDPTFIQAIGQDFLDHWRLGRVDFLTGDDKSTWFWLLKNGYEMHYLPDVRSVSFEFQPRPTFLDSSKTLMVRWFGNMIRTNGRALRLSPRLIGGFTWWSVLDQRVSMWTTLVGPITVALAAIMVSPSVIPLYIAWVMITRYIFCVIIALFRGSWFPVTHPPILYFSQVVGAALKTYVLFRMDKQKWTRQGGGTGGAIIALRDKLKATESAAHHALALVWLTVAILYFTKV</sequence>
<comment type="caution">
    <text evidence="7">The sequence shown here is derived from an EMBL/GenBank/DDBJ whole genome shotgun (WGS) entry which is preliminary data.</text>
</comment>
<gene>
    <name evidence="7" type="ORF">SAMN04487940_105184</name>
</gene>
<feature type="transmembrane region" description="Helical" evidence="6">
    <location>
        <begin position="423"/>
        <end position="440"/>
    </location>
</feature>
<dbReference type="GO" id="GO:0050501">
    <property type="term" value="F:hyaluronan synthase activity"/>
    <property type="evidence" value="ECO:0007669"/>
    <property type="project" value="TreeGrafter"/>
</dbReference>
<proteinExistence type="predicted"/>
<feature type="transmembrane region" description="Helical" evidence="6">
    <location>
        <begin position="471"/>
        <end position="489"/>
    </location>
</feature>
<comment type="subcellular location">
    <subcellularLocation>
        <location evidence="1">Cell membrane</location>
    </subcellularLocation>
</comment>
<name>A0A975W9M2_9RHOB</name>
<evidence type="ECO:0000313" key="7">
    <source>
        <dbReference type="EMBL" id="SEJ38666.1"/>
    </source>
</evidence>
<keyword evidence="2" id="KW-1003">Cell membrane</keyword>
<evidence type="ECO:0000256" key="2">
    <source>
        <dbReference type="ARBA" id="ARBA00022475"/>
    </source>
</evidence>
<organism evidence="7 8">
    <name type="scientific">Marinovum algicola</name>
    <dbReference type="NCBI Taxonomy" id="42444"/>
    <lineage>
        <taxon>Bacteria</taxon>
        <taxon>Pseudomonadati</taxon>
        <taxon>Pseudomonadota</taxon>
        <taxon>Alphaproteobacteria</taxon>
        <taxon>Rhodobacterales</taxon>
        <taxon>Roseobacteraceae</taxon>
        <taxon>Marinovum</taxon>
    </lineage>
</organism>
<feature type="transmembrane region" description="Helical" evidence="6">
    <location>
        <begin position="36"/>
        <end position="59"/>
    </location>
</feature>
<feature type="transmembrane region" description="Helical" evidence="6">
    <location>
        <begin position="392"/>
        <end position="411"/>
    </location>
</feature>
<dbReference type="GO" id="GO:0085029">
    <property type="term" value="P:extracellular matrix assembly"/>
    <property type="evidence" value="ECO:0007669"/>
    <property type="project" value="TreeGrafter"/>
</dbReference>
<dbReference type="PANTHER" id="PTHR22913:SF12">
    <property type="entry name" value="MANNURONAN SYNTHASE"/>
    <property type="match status" value="1"/>
</dbReference>
<keyword evidence="6" id="KW-0812">Transmembrane</keyword>
<dbReference type="GeneID" id="80818150"/>
<keyword evidence="3" id="KW-0328">Glycosyltransferase</keyword>
<keyword evidence="8" id="KW-1185">Reference proteome</keyword>
<evidence type="ECO:0000256" key="4">
    <source>
        <dbReference type="ARBA" id="ARBA00022679"/>
    </source>
</evidence>
<evidence type="ECO:0000256" key="5">
    <source>
        <dbReference type="ARBA" id="ARBA00023136"/>
    </source>
</evidence>
<protein>
    <submittedName>
        <fullName evidence="7">Glycosyltransferase Alg8</fullName>
    </submittedName>
</protein>
<dbReference type="InterPro" id="IPR029044">
    <property type="entry name" value="Nucleotide-diphossugar_trans"/>
</dbReference>
<evidence type="ECO:0000256" key="1">
    <source>
        <dbReference type="ARBA" id="ARBA00004236"/>
    </source>
</evidence>
<dbReference type="GO" id="GO:0005886">
    <property type="term" value="C:plasma membrane"/>
    <property type="evidence" value="ECO:0007669"/>
    <property type="project" value="UniProtKB-SubCell"/>
</dbReference>
<dbReference type="GO" id="GO:0030213">
    <property type="term" value="P:hyaluronan biosynthetic process"/>
    <property type="evidence" value="ECO:0007669"/>
    <property type="project" value="TreeGrafter"/>
</dbReference>